<sequence length="301" mass="33519">MLYFDEESKTELEGVVCKVDRFCRRVLLQQPDGSCKVISGASLRQPKVTPSVEEGDVHSDNQAKNVSQRLVCEVPFYCKGETFVEVGSVCMITGLCITIGVVKIVTGGDETSLSGHPISEEGKLDTSISITVPAYRVCKFEGGLLKETKQFLSTQKRDAFDKAAQQSKENSRFRCLLRQHQIAMLLRREVLAALKGKKRRRTISLGIPCIDTDLDLFGLDLQNKRRAKFSPVDGTMDQLDVIFGSGWDILDGDGCFDFVSQVVFYISSSGLLNVTVITSKCERERPSTNVHAYVAQYMKEH</sequence>
<protein>
    <submittedName>
        <fullName evidence="1">Uncharacterized protein</fullName>
    </submittedName>
</protein>
<comment type="caution">
    <text evidence="1">The sequence shown here is derived from an EMBL/GenBank/DDBJ whole genome shotgun (WGS) entry which is preliminary data.</text>
</comment>
<evidence type="ECO:0000313" key="2">
    <source>
        <dbReference type="Proteomes" id="UP001152320"/>
    </source>
</evidence>
<name>A0A9Q1BY14_HOLLE</name>
<evidence type="ECO:0000313" key="1">
    <source>
        <dbReference type="EMBL" id="KAJ8035493.1"/>
    </source>
</evidence>
<accession>A0A9Q1BY14</accession>
<organism evidence="1 2">
    <name type="scientific">Holothuria leucospilota</name>
    <name type="common">Black long sea cucumber</name>
    <name type="synonym">Mertensiothuria leucospilota</name>
    <dbReference type="NCBI Taxonomy" id="206669"/>
    <lineage>
        <taxon>Eukaryota</taxon>
        <taxon>Metazoa</taxon>
        <taxon>Echinodermata</taxon>
        <taxon>Eleutherozoa</taxon>
        <taxon>Echinozoa</taxon>
        <taxon>Holothuroidea</taxon>
        <taxon>Aspidochirotacea</taxon>
        <taxon>Aspidochirotida</taxon>
        <taxon>Holothuriidae</taxon>
        <taxon>Holothuria</taxon>
    </lineage>
</organism>
<reference evidence="1" key="1">
    <citation type="submission" date="2021-10" db="EMBL/GenBank/DDBJ databases">
        <title>Tropical sea cucumber genome reveals ecological adaptation and Cuvierian tubules defense mechanism.</title>
        <authorList>
            <person name="Chen T."/>
        </authorList>
    </citation>
    <scope>NUCLEOTIDE SEQUENCE</scope>
    <source>
        <strain evidence="1">Nanhai2018</strain>
        <tissue evidence="1">Muscle</tissue>
    </source>
</reference>
<keyword evidence="2" id="KW-1185">Reference proteome</keyword>
<dbReference type="EMBL" id="JAIZAY010000010">
    <property type="protein sequence ID" value="KAJ8035493.1"/>
    <property type="molecule type" value="Genomic_DNA"/>
</dbReference>
<proteinExistence type="predicted"/>
<gene>
    <name evidence="1" type="ORF">HOLleu_22742</name>
</gene>
<dbReference type="AlphaFoldDB" id="A0A9Q1BY14"/>
<dbReference type="Proteomes" id="UP001152320">
    <property type="component" value="Chromosome 10"/>
</dbReference>